<keyword evidence="1 4" id="KW-0479">Metal-binding</keyword>
<evidence type="ECO:0000313" key="6">
    <source>
        <dbReference type="EMBL" id="MBB3931796.1"/>
    </source>
</evidence>
<evidence type="ECO:0000256" key="4">
    <source>
        <dbReference type="RuleBase" id="RU361277"/>
    </source>
</evidence>
<comment type="caution">
    <text evidence="6">The sequence shown here is derived from an EMBL/GenBank/DDBJ whole genome shotgun (WGS) entry which is preliminary data.</text>
</comment>
<dbReference type="InterPro" id="IPR002328">
    <property type="entry name" value="ADH_Zn_CS"/>
</dbReference>
<evidence type="ECO:0000256" key="3">
    <source>
        <dbReference type="ARBA" id="ARBA00023002"/>
    </source>
</evidence>
<dbReference type="PANTHER" id="PTHR43401:SF2">
    <property type="entry name" value="L-THREONINE 3-DEHYDROGENASE"/>
    <property type="match status" value="1"/>
</dbReference>
<dbReference type="SMART" id="SM00829">
    <property type="entry name" value="PKS_ER"/>
    <property type="match status" value="1"/>
</dbReference>
<dbReference type="InterPro" id="IPR013154">
    <property type="entry name" value="ADH-like_N"/>
</dbReference>
<dbReference type="SUPFAM" id="SSF51735">
    <property type="entry name" value="NAD(P)-binding Rossmann-fold domains"/>
    <property type="match status" value="1"/>
</dbReference>
<dbReference type="PROSITE" id="PS00059">
    <property type="entry name" value="ADH_ZINC"/>
    <property type="match status" value="1"/>
</dbReference>
<dbReference type="AlphaFoldDB" id="A0A840ATZ2"/>
<keyword evidence="7" id="KW-1185">Reference proteome</keyword>
<dbReference type="InterPro" id="IPR020843">
    <property type="entry name" value="ER"/>
</dbReference>
<dbReference type="Pfam" id="PF00107">
    <property type="entry name" value="ADH_zinc_N"/>
    <property type="match status" value="1"/>
</dbReference>
<gene>
    <name evidence="6" type="ORF">GGR25_002846</name>
</gene>
<dbReference type="Pfam" id="PF08240">
    <property type="entry name" value="ADH_N"/>
    <property type="match status" value="1"/>
</dbReference>
<dbReference type="InterPro" id="IPR050129">
    <property type="entry name" value="Zn_alcohol_dh"/>
</dbReference>
<protein>
    <submittedName>
        <fullName evidence="6">L-iditol 2-dehydrogenase</fullName>
        <ecNumber evidence="6">1.1.1.14</ecNumber>
    </submittedName>
</protein>
<organism evidence="6 7">
    <name type="scientific">Kaistia hirudinis</name>
    <dbReference type="NCBI Taxonomy" id="1293440"/>
    <lineage>
        <taxon>Bacteria</taxon>
        <taxon>Pseudomonadati</taxon>
        <taxon>Pseudomonadota</taxon>
        <taxon>Alphaproteobacteria</taxon>
        <taxon>Hyphomicrobiales</taxon>
        <taxon>Kaistiaceae</taxon>
        <taxon>Kaistia</taxon>
    </lineage>
</organism>
<dbReference type="Proteomes" id="UP000553963">
    <property type="component" value="Unassembled WGS sequence"/>
</dbReference>
<sequence>MLAFQKTDAAYGLARMEAAAPVVAAGDDILIAVEAVGICGSDVHAYEWTDGYQFLATHLPRTLGHEVSGRVVDTGKDVVGFAPGDRVVVAPVVVCGHCSACRIGQPQFCANRSIVGFHRDGAFAERVVVPAANCFRLPDGVDAELGALIEPLCVAGNAVDVAAVQWGDRVIVMGAGPIGVGIAWLARRAGATSVLLIGKDDGARLAAARRLGLERTLDLDEDGDANVTALLGGEADIVFEATGVPESIEAGLGWLRPGGVLVATGIHARPVQFDLTRFVRLKQQLRAAYDSSPATFARMLSILAENGEALRAMITHRLPLAATLEGFEIAASRQALKVMLLADSDRAVTP</sequence>
<dbReference type="Gene3D" id="3.40.50.720">
    <property type="entry name" value="NAD(P)-binding Rossmann-like Domain"/>
    <property type="match status" value="1"/>
</dbReference>
<dbReference type="InterPro" id="IPR013149">
    <property type="entry name" value="ADH-like_C"/>
</dbReference>
<keyword evidence="2 4" id="KW-0862">Zinc</keyword>
<name>A0A840ATZ2_9HYPH</name>
<accession>A0A840ATZ2</accession>
<dbReference type="GO" id="GO:0003939">
    <property type="term" value="F:L-iditol 2-dehydrogenase (NAD+) activity"/>
    <property type="evidence" value="ECO:0007669"/>
    <property type="project" value="UniProtKB-EC"/>
</dbReference>
<comment type="cofactor">
    <cofactor evidence="4">
        <name>Zn(2+)</name>
        <dbReference type="ChEBI" id="CHEBI:29105"/>
    </cofactor>
</comment>
<evidence type="ECO:0000256" key="1">
    <source>
        <dbReference type="ARBA" id="ARBA00022723"/>
    </source>
</evidence>
<dbReference type="RefSeq" id="WP_183399401.1">
    <property type="nucleotide sequence ID" value="NZ_JACIDS010000003.1"/>
</dbReference>
<reference evidence="6 7" key="1">
    <citation type="submission" date="2020-08" db="EMBL/GenBank/DDBJ databases">
        <title>Genomic Encyclopedia of Type Strains, Phase IV (KMG-IV): sequencing the most valuable type-strain genomes for metagenomic binning, comparative biology and taxonomic classification.</title>
        <authorList>
            <person name="Goeker M."/>
        </authorList>
    </citation>
    <scope>NUCLEOTIDE SEQUENCE [LARGE SCALE GENOMIC DNA]</scope>
    <source>
        <strain evidence="6 7">DSM 25966</strain>
    </source>
</reference>
<dbReference type="Gene3D" id="3.90.180.10">
    <property type="entry name" value="Medium-chain alcohol dehydrogenases, catalytic domain"/>
    <property type="match status" value="1"/>
</dbReference>
<evidence type="ECO:0000259" key="5">
    <source>
        <dbReference type="SMART" id="SM00829"/>
    </source>
</evidence>
<evidence type="ECO:0000256" key="2">
    <source>
        <dbReference type="ARBA" id="ARBA00022833"/>
    </source>
</evidence>
<feature type="domain" description="Enoyl reductase (ER)" evidence="5">
    <location>
        <begin position="12"/>
        <end position="340"/>
    </location>
</feature>
<dbReference type="GO" id="GO:0008270">
    <property type="term" value="F:zinc ion binding"/>
    <property type="evidence" value="ECO:0007669"/>
    <property type="project" value="InterPro"/>
</dbReference>
<dbReference type="InterPro" id="IPR011032">
    <property type="entry name" value="GroES-like_sf"/>
</dbReference>
<dbReference type="InterPro" id="IPR036291">
    <property type="entry name" value="NAD(P)-bd_dom_sf"/>
</dbReference>
<dbReference type="EC" id="1.1.1.14" evidence="6"/>
<dbReference type="PANTHER" id="PTHR43401">
    <property type="entry name" value="L-THREONINE 3-DEHYDROGENASE"/>
    <property type="match status" value="1"/>
</dbReference>
<comment type="similarity">
    <text evidence="4">Belongs to the zinc-containing alcohol dehydrogenase family.</text>
</comment>
<evidence type="ECO:0000313" key="7">
    <source>
        <dbReference type="Proteomes" id="UP000553963"/>
    </source>
</evidence>
<dbReference type="EMBL" id="JACIDS010000003">
    <property type="protein sequence ID" value="MBB3931796.1"/>
    <property type="molecule type" value="Genomic_DNA"/>
</dbReference>
<proteinExistence type="inferred from homology"/>
<dbReference type="SUPFAM" id="SSF50129">
    <property type="entry name" value="GroES-like"/>
    <property type="match status" value="1"/>
</dbReference>
<keyword evidence="3 6" id="KW-0560">Oxidoreductase</keyword>